<proteinExistence type="inferred from homology"/>
<dbReference type="GO" id="GO:0005886">
    <property type="term" value="C:plasma membrane"/>
    <property type="evidence" value="ECO:0007669"/>
    <property type="project" value="UniProtKB-SubCell"/>
</dbReference>
<dbReference type="SUPFAM" id="SSF53822">
    <property type="entry name" value="Periplasmic binding protein-like I"/>
    <property type="match status" value="1"/>
</dbReference>
<keyword evidence="3" id="KW-0812">Transmembrane</keyword>
<evidence type="ECO:0000256" key="5">
    <source>
        <dbReference type="ARBA" id="ARBA00022989"/>
    </source>
</evidence>
<dbReference type="PRINTS" id="PR00248">
    <property type="entry name" value="GPCRMGR"/>
</dbReference>
<keyword evidence="5" id="KW-1133">Transmembrane helix</keyword>
<keyword evidence="9" id="KW-0325">Glycoprotein</keyword>
<keyword evidence="7" id="KW-0472">Membrane</keyword>
<dbReference type="InterPro" id="IPR038550">
    <property type="entry name" value="GPCR_3_9-Cys_sf"/>
</dbReference>
<evidence type="ECO:0000256" key="2">
    <source>
        <dbReference type="ARBA" id="ARBA00022475"/>
    </source>
</evidence>
<keyword evidence="2" id="KW-1003">Cell membrane</keyword>
<dbReference type="GO" id="GO:0050909">
    <property type="term" value="P:sensory perception of taste"/>
    <property type="evidence" value="ECO:0007669"/>
    <property type="project" value="UniProtKB-ARBA"/>
</dbReference>
<dbReference type="PRINTS" id="PR00592">
    <property type="entry name" value="CASENSINGR"/>
</dbReference>
<evidence type="ECO:0000256" key="12">
    <source>
        <dbReference type="SAM" id="SignalP"/>
    </source>
</evidence>
<dbReference type="PANTHER" id="PTHR24061:SF506">
    <property type="entry name" value="G-PROTEIN COUPLED RECEPTOR FAMILY C GROUP 6 MEMBER A-LIKE PRECURSOR"/>
    <property type="match status" value="1"/>
</dbReference>
<evidence type="ECO:0000256" key="6">
    <source>
        <dbReference type="ARBA" id="ARBA00023040"/>
    </source>
</evidence>
<dbReference type="InterPro" id="IPR028082">
    <property type="entry name" value="Peripla_BP_I"/>
</dbReference>
<name>A0AAE0QB56_9TELE</name>
<evidence type="ECO:0000259" key="14">
    <source>
        <dbReference type="Pfam" id="PF07562"/>
    </source>
</evidence>
<dbReference type="Proteomes" id="UP001274896">
    <property type="component" value="Unassembled WGS sequence"/>
</dbReference>
<keyword evidence="4 12" id="KW-0732">Signal</keyword>
<dbReference type="EMBL" id="JAUCMX010000019">
    <property type="protein sequence ID" value="KAK3516532.1"/>
    <property type="molecule type" value="Genomic_DNA"/>
</dbReference>
<dbReference type="FunFam" id="2.10.50.30:FF:000004">
    <property type="entry name" value="Taste receptor type 1 member 3-like protein"/>
    <property type="match status" value="1"/>
</dbReference>
<dbReference type="FunFam" id="3.40.50.2300:FF:000016">
    <property type="entry name" value="Taste 1 receptor member 2"/>
    <property type="match status" value="1"/>
</dbReference>
<evidence type="ECO:0000313" key="16">
    <source>
        <dbReference type="Proteomes" id="UP001274896"/>
    </source>
</evidence>
<evidence type="ECO:0000259" key="13">
    <source>
        <dbReference type="Pfam" id="PF01094"/>
    </source>
</evidence>
<evidence type="ECO:0000256" key="7">
    <source>
        <dbReference type="ARBA" id="ARBA00023136"/>
    </source>
</evidence>
<organism evidence="15 16">
    <name type="scientific">Hemibagrus guttatus</name>
    <dbReference type="NCBI Taxonomy" id="175788"/>
    <lineage>
        <taxon>Eukaryota</taxon>
        <taxon>Metazoa</taxon>
        <taxon>Chordata</taxon>
        <taxon>Craniata</taxon>
        <taxon>Vertebrata</taxon>
        <taxon>Euteleostomi</taxon>
        <taxon>Actinopterygii</taxon>
        <taxon>Neopterygii</taxon>
        <taxon>Teleostei</taxon>
        <taxon>Ostariophysi</taxon>
        <taxon>Siluriformes</taxon>
        <taxon>Bagridae</taxon>
        <taxon>Hemibagrus</taxon>
    </lineage>
</organism>
<dbReference type="GO" id="GO:0004930">
    <property type="term" value="F:G protein-coupled receptor activity"/>
    <property type="evidence" value="ECO:0007669"/>
    <property type="project" value="UniProtKB-KW"/>
</dbReference>
<dbReference type="PANTHER" id="PTHR24061">
    <property type="entry name" value="CALCIUM-SENSING RECEPTOR-RELATED"/>
    <property type="match status" value="1"/>
</dbReference>
<comment type="subcellular location">
    <subcellularLocation>
        <location evidence="1">Cell membrane</location>
        <topology evidence="1">Multi-pass membrane protein</topology>
    </subcellularLocation>
</comment>
<feature type="domain" description="Receptor ligand binding region" evidence="13">
    <location>
        <begin position="78"/>
        <end position="463"/>
    </location>
</feature>
<comment type="caution">
    <text evidence="15">The sequence shown here is derived from an EMBL/GenBank/DDBJ whole genome shotgun (WGS) entry which is preliminary data.</text>
</comment>
<keyword evidence="6" id="KW-0297">G-protein coupled receptor</keyword>
<dbReference type="Pfam" id="PF01094">
    <property type="entry name" value="ANF_receptor"/>
    <property type="match status" value="1"/>
</dbReference>
<evidence type="ECO:0000256" key="4">
    <source>
        <dbReference type="ARBA" id="ARBA00022729"/>
    </source>
</evidence>
<evidence type="ECO:0000256" key="9">
    <source>
        <dbReference type="ARBA" id="ARBA00023180"/>
    </source>
</evidence>
<gene>
    <name evidence="15" type="ORF">QTP70_021741</name>
</gene>
<reference evidence="15" key="1">
    <citation type="submission" date="2023-06" db="EMBL/GenBank/DDBJ databases">
        <title>Male Hemibagrus guttatus genome.</title>
        <authorList>
            <person name="Bian C."/>
        </authorList>
    </citation>
    <scope>NUCLEOTIDE SEQUENCE</scope>
    <source>
        <strain evidence="15">Male_cb2023</strain>
        <tissue evidence="15">Muscle</tissue>
    </source>
</reference>
<keyword evidence="8" id="KW-0675">Receptor</keyword>
<keyword evidence="10" id="KW-0807">Transducer</keyword>
<feature type="signal peptide" evidence="12">
    <location>
        <begin position="1"/>
        <end position="24"/>
    </location>
</feature>
<evidence type="ECO:0000256" key="1">
    <source>
        <dbReference type="ARBA" id="ARBA00004651"/>
    </source>
</evidence>
<evidence type="ECO:0000313" key="15">
    <source>
        <dbReference type="EMBL" id="KAK3516532.1"/>
    </source>
</evidence>
<protein>
    <submittedName>
        <fullName evidence="15">Uncharacterized protein</fullName>
    </submittedName>
</protein>
<sequence>MAASVSHLCLYVLGVVMVGSVARCDFIESHFGAYMPGDIVIGIVGSVHSKVQNLENRTSPGLYTCTDFDQIPFVASLVVFHTIEEINNLSFLPGIKLGYLMCDACVYGTKALDCVERMLAINGPPTLLPDYSNFTSPIKALLGERYSELSIPIAKLLSLYMIPQISCTSTAPALSDKLRYASFFRVVPSDLYQTKALAKLMSHYSWNWIGVVTLDDDYGRAVLENFVQDAQNEHVCLHYQKILPNYLGSADIQERIINVADQIESSNATVVLLILRPELVQMIFQEMIKRNLSRVWISSDAWSTARFLMKMKDINKVGDIFGFTFITGDIPGFADYVQNIRPSPGARNDFITEYKQMRSNCTQGQQSQNPFFSYCNNTDDSFLLQTVDLTEAYGQRVAVYAIVHAIKKFLKCDDTSCSKDTNFLPWKLISILRNMKFTVDDQTYYFNKNGDFENGYDLIMWKKNGDERILDVVGQYLISNNSINVYEQKVSWFNNTHNYIVKDWILTNVHLSLQIKVPESRCSKKCPKGTHKHILNITCCHTCIKCAAGEYSDQEDQASCTKCLNGTSNADSTKCVEWKDCEGTYVAKAQLLAEELQADVSSGEPDLVTWIVERCIVAEDIRLNLLTSDCPLQMDVH</sequence>
<feature type="domain" description="GPCR family 3 nine cysteines" evidence="14">
    <location>
        <begin position="517"/>
        <end position="567"/>
    </location>
</feature>
<dbReference type="InterPro" id="IPR011500">
    <property type="entry name" value="GPCR_3_9-Cys_dom"/>
</dbReference>
<evidence type="ECO:0000256" key="10">
    <source>
        <dbReference type="ARBA" id="ARBA00023224"/>
    </source>
</evidence>
<dbReference type="Gene3D" id="2.10.50.30">
    <property type="entry name" value="GPCR, family 3, nine cysteines domain"/>
    <property type="match status" value="1"/>
</dbReference>
<dbReference type="AlphaFoldDB" id="A0AAE0QB56"/>
<evidence type="ECO:0000256" key="11">
    <source>
        <dbReference type="ARBA" id="ARBA00038492"/>
    </source>
</evidence>
<accession>A0AAE0QB56</accession>
<dbReference type="InterPro" id="IPR000337">
    <property type="entry name" value="GPCR_3"/>
</dbReference>
<dbReference type="InterPro" id="IPR000068">
    <property type="entry name" value="GPCR_3_Ca_sens_rcpt-rel"/>
</dbReference>
<comment type="similarity">
    <text evidence="11">Belongs to the G-protein coupled receptor 3 family. TAS1R subfamily.</text>
</comment>
<dbReference type="InterPro" id="IPR001828">
    <property type="entry name" value="ANF_lig-bd_rcpt"/>
</dbReference>
<dbReference type="Gene3D" id="3.40.50.2300">
    <property type="match status" value="2"/>
</dbReference>
<feature type="chain" id="PRO_5042249195" evidence="12">
    <location>
        <begin position="25"/>
        <end position="637"/>
    </location>
</feature>
<dbReference type="Pfam" id="PF07562">
    <property type="entry name" value="NCD3G"/>
    <property type="match status" value="1"/>
</dbReference>
<evidence type="ECO:0000256" key="8">
    <source>
        <dbReference type="ARBA" id="ARBA00023170"/>
    </source>
</evidence>
<evidence type="ECO:0000256" key="3">
    <source>
        <dbReference type="ARBA" id="ARBA00022692"/>
    </source>
</evidence>
<keyword evidence="16" id="KW-1185">Reference proteome</keyword>